<dbReference type="OrthoDB" id="7064089at2"/>
<gene>
    <name evidence="1" type="ORF">SAMN06265364_14119</name>
</gene>
<name>A0A2K9HCC1_9BACT</name>
<evidence type="ECO:0000313" key="1">
    <source>
        <dbReference type="EMBL" id="SNS10080.1"/>
    </source>
</evidence>
<keyword evidence="2" id="KW-1185">Reference proteome</keyword>
<proteinExistence type="predicted"/>
<evidence type="ECO:0000313" key="2">
    <source>
        <dbReference type="Proteomes" id="UP000198427"/>
    </source>
</evidence>
<dbReference type="AlphaFoldDB" id="A0A2K9HCC1"/>
<protein>
    <submittedName>
        <fullName evidence="1">Uncharacterized protein</fullName>
    </submittedName>
</protein>
<reference evidence="1 2" key="1">
    <citation type="submission" date="2017-06" db="EMBL/GenBank/DDBJ databases">
        <authorList>
            <person name="Varghese N."/>
            <person name="Submissions S."/>
        </authorList>
    </citation>
    <scope>NUCLEOTIDE SEQUENCE [LARGE SCALE GENOMIC DNA]</scope>
    <source>
        <strain evidence="1 2">DSM 26989</strain>
    </source>
</reference>
<dbReference type="EMBL" id="FZNZ01000041">
    <property type="protein sequence ID" value="SNS10080.1"/>
    <property type="molecule type" value="Genomic_DNA"/>
</dbReference>
<dbReference type="RefSeq" id="WP_089367120.1">
    <property type="nucleotide sequence ID" value="NZ_CP023863.1"/>
</dbReference>
<sequence>MKERNIKILEYQGDGGLPKGKNLFYLCLNCHTIIPSMKSGSCLCGNILIDADEGRGGFKDISQTLVLELE</sequence>
<accession>A0A2K9HCC1</accession>
<dbReference type="Proteomes" id="UP000198427">
    <property type="component" value="Unassembled WGS sequence"/>
</dbReference>
<organism evidence="1 2">
    <name type="scientific">Prevotella jejuni</name>
    <dbReference type="NCBI Taxonomy" id="1177574"/>
    <lineage>
        <taxon>Bacteria</taxon>
        <taxon>Pseudomonadati</taxon>
        <taxon>Bacteroidota</taxon>
        <taxon>Bacteroidia</taxon>
        <taxon>Bacteroidales</taxon>
        <taxon>Prevotellaceae</taxon>
        <taxon>Prevotella</taxon>
    </lineage>
</organism>
<dbReference type="GeneID" id="94029485"/>
<dbReference type="KEGG" id="pje:CRM71_08795"/>
<comment type="caution">
    <text evidence="1">The sequence shown here is derived from an EMBL/GenBank/DDBJ whole genome shotgun (WGS) entry which is preliminary data.</text>
</comment>